<gene>
    <name evidence="3" type="ORF">FTOL_07723</name>
</gene>
<sequence length="261" mass="29253">MSLQSTAVLSIDSLLNQNPINTHSRTTETYWPALRDTLLEDPSRYENLHLECGICLDGMTVFPHEHTYDPEMSHFSHRARVFPCGHMFGSKCAHFMVEEALRNDNPICCPICRVDFSWHRDCKHVHTGMPMPTSIKAIQNFPRTLSEGAVIADKCGDCQVTEILIGINYLAPTLLFPFEIQDNEVLCVTASTFSGNWGIAPNRPGAMNSDVVEEIRLGEAMQRVCDEVKARLSDNATKAWLSLDLTGFELSVQLRRIGLDA</sequence>
<accession>A0AAE8MCE8</accession>
<dbReference type="EMBL" id="ONZP01000267">
    <property type="protein sequence ID" value="SPJ79332.1"/>
    <property type="molecule type" value="Genomic_DNA"/>
</dbReference>
<dbReference type="InterPro" id="IPR013083">
    <property type="entry name" value="Znf_RING/FYVE/PHD"/>
</dbReference>
<evidence type="ECO:0000313" key="4">
    <source>
        <dbReference type="Proteomes" id="UP001187734"/>
    </source>
</evidence>
<proteinExistence type="predicted"/>
<keyword evidence="1" id="KW-0863">Zinc-finger</keyword>
<comment type="caution">
    <text evidence="3">The sequence shown here is derived from an EMBL/GenBank/DDBJ whole genome shotgun (WGS) entry which is preliminary data.</text>
</comment>
<evidence type="ECO:0000259" key="2">
    <source>
        <dbReference type="PROSITE" id="PS50089"/>
    </source>
</evidence>
<dbReference type="GO" id="GO:0008270">
    <property type="term" value="F:zinc ion binding"/>
    <property type="evidence" value="ECO:0007669"/>
    <property type="project" value="UniProtKB-KW"/>
</dbReference>
<dbReference type="Proteomes" id="UP001187734">
    <property type="component" value="Unassembled WGS sequence"/>
</dbReference>
<protein>
    <recommendedName>
        <fullName evidence="2">RING-type domain-containing protein</fullName>
    </recommendedName>
</protein>
<keyword evidence="1" id="KW-0862">Zinc</keyword>
<dbReference type="InterPro" id="IPR001841">
    <property type="entry name" value="Znf_RING"/>
</dbReference>
<evidence type="ECO:0000313" key="3">
    <source>
        <dbReference type="EMBL" id="SPJ79332.1"/>
    </source>
</evidence>
<dbReference type="AlphaFoldDB" id="A0AAE8MCE8"/>
<keyword evidence="4" id="KW-1185">Reference proteome</keyword>
<name>A0AAE8MCE8_9HYPO</name>
<reference evidence="3" key="1">
    <citation type="submission" date="2018-03" db="EMBL/GenBank/DDBJ databases">
        <authorList>
            <person name="Guldener U."/>
        </authorList>
    </citation>
    <scope>NUCLEOTIDE SEQUENCE</scope>
</reference>
<evidence type="ECO:0000256" key="1">
    <source>
        <dbReference type="PROSITE-ProRule" id="PRU00175"/>
    </source>
</evidence>
<dbReference type="SUPFAM" id="SSF57850">
    <property type="entry name" value="RING/U-box"/>
    <property type="match status" value="1"/>
</dbReference>
<keyword evidence="1" id="KW-0479">Metal-binding</keyword>
<feature type="domain" description="RING-type" evidence="2">
    <location>
        <begin position="52"/>
        <end position="113"/>
    </location>
</feature>
<dbReference type="Gene3D" id="3.30.40.10">
    <property type="entry name" value="Zinc/RING finger domain, C3HC4 (zinc finger)"/>
    <property type="match status" value="1"/>
</dbReference>
<dbReference type="PROSITE" id="PS50089">
    <property type="entry name" value="ZF_RING_2"/>
    <property type="match status" value="1"/>
</dbReference>
<organism evidence="3 4">
    <name type="scientific">Fusarium torulosum</name>
    <dbReference type="NCBI Taxonomy" id="33205"/>
    <lineage>
        <taxon>Eukaryota</taxon>
        <taxon>Fungi</taxon>
        <taxon>Dikarya</taxon>
        <taxon>Ascomycota</taxon>
        <taxon>Pezizomycotina</taxon>
        <taxon>Sordariomycetes</taxon>
        <taxon>Hypocreomycetidae</taxon>
        <taxon>Hypocreales</taxon>
        <taxon>Nectriaceae</taxon>
        <taxon>Fusarium</taxon>
    </lineage>
</organism>